<reference evidence="2 3" key="1">
    <citation type="submission" date="2021-03" db="EMBL/GenBank/DDBJ databases">
        <title>Genomic Encyclopedia of Type Strains, Phase IV (KMG-IV): sequencing the most valuable type-strain genomes for metagenomic binning, comparative biology and taxonomic classification.</title>
        <authorList>
            <person name="Goeker M."/>
        </authorList>
    </citation>
    <scope>NUCLEOTIDE SEQUENCE [LARGE SCALE GENOMIC DNA]</scope>
    <source>
        <strain evidence="2 3">DSM 26048</strain>
    </source>
</reference>
<feature type="domain" description="Calcineurin-like phosphoesterase" evidence="1">
    <location>
        <begin position="41"/>
        <end position="211"/>
    </location>
</feature>
<dbReference type="PANTHER" id="PTHR31302">
    <property type="entry name" value="TRANSMEMBRANE PROTEIN WITH METALLOPHOSPHOESTERASE DOMAIN-RELATED"/>
    <property type="match status" value="1"/>
</dbReference>
<dbReference type="InterPro" id="IPR004843">
    <property type="entry name" value="Calcineurin-like_PHP"/>
</dbReference>
<evidence type="ECO:0000313" key="3">
    <source>
        <dbReference type="Proteomes" id="UP001519287"/>
    </source>
</evidence>
<evidence type="ECO:0000313" key="2">
    <source>
        <dbReference type="EMBL" id="MBP1994886.1"/>
    </source>
</evidence>
<organism evidence="2 3">
    <name type="scientific">Paenibacillus eucommiae</name>
    <dbReference type="NCBI Taxonomy" id="1355755"/>
    <lineage>
        <taxon>Bacteria</taxon>
        <taxon>Bacillati</taxon>
        <taxon>Bacillota</taxon>
        <taxon>Bacilli</taxon>
        <taxon>Bacillales</taxon>
        <taxon>Paenibacillaceae</taxon>
        <taxon>Paenibacillus</taxon>
    </lineage>
</organism>
<dbReference type="InterPro" id="IPR051158">
    <property type="entry name" value="Metallophosphoesterase_sf"/>
</dbReference>
<comment type="caution">
    <text evidence="2">The sequence shown here is derived from an EMBL/GenBank/DDBJ whole genome shotgun (WGS) entry which is preliminary data.</text>
</comment>
<dbReference type="PANTHER" id="PTHR31302:SF0">
    <property type="entry name" value="TRANSMEMBRANE PROTEIN WITH METALLOPHOSPHOESTERASE DOMAIN"/>
    <property type="match status" value="1"/>
</dbReference>
<sequence length="267" mass="30283">MMIVICLAAAVIVGLVFQTFYVKHSYHSLGSMPHRSNSKFTVVQLSDLHGRTRFLNGSLSKMVNKIQPDYVVITGDLASKKKQLVRVLDELQKIECRNIYFVPGNYEREEVYKFRKRSFSADEYAHIIQLIQKQGITVLENNGALRDINNKQLFIYGFDNSIYGNERISVSRAGLQHYDYVIFLAHSPTIIDTVDRKQLPYNLLLVGHTHGGQIRLFGRTIGAYKDCHVGLKIVEGGKSFYINRGLGTVKIPLRFACPPEIAVFQIG</sequence>
<gene>
    <name evidence="2" type="ORF">J2Z66_006527</name>
</gene>
<protein>
    <submittedName>
        <fullName evidence="2">MPP superfamily phosphohydrolase</fullName>
    </submittedName>
</protein>
<proteinExistence type="predicted"/>
<dbReference type="Proteomes" id="UP001519287">
    <property type="component" value="Unassembled WGS sequence"/>
</dbReference>
<dbReference type="EMBL" id="JAGGLB010000029">
    <property type="protein sequence ID" value="MBP1994886.1"/>
    <property type="molecule type" value="Genomic_DNA"/>
</dbReference>
<dbReference type="SUPFAM" id="SSF56300">
    <property type="entry name" value="Metallo-dependent phosphatases"/>
    <property type="match status" value="1"/>
</dbReference>
<dbReference type="Pfam" id="PF00149">
    <property type="entry name" value="Metallophos"/>
    <property type="match status" value="1"/>
</dbReference>
<name>A0ABS4J704_9BACL</name>
<evidence type="ECO:0000259" key="1">
    <source>
        <dbReference type="Pfam" id="PF00149"/>
    </source>
</evidence>
<dbReference type="InterPro" id="IPR029052">
    <property type="entry name" value="Metallo-depent_PP-like"/>
</dbReference>
<accession>A0ABS4J704</accession>
<dbReference type="Gene3D" id="3.60.21.10">
    <property type="match status" value="1"/>
</dbReference>
<keyword evidence="3" id="KW-1185">Reference proteome</keyword>
<dbReference type="RefSeq" id="WP_209976715.1">
    <property type="nucleotide sequence ID" value="NZ_JAGGLB010000029.1"/>
</dbReference>